<dbReference type="AlphaFoldDB" id="A0A843WYW5"/>
<sequence length="139" mass="14913">MGVTKEDVEAALTSAMNPSYLVTTAASVPLLPPPSSSFARCFASLFCDICISFRPKILRVVDTSGGCGASFEIEIVSELFQGKRLLERHRMVNTALAEQLKQIHALSIKKVLSPDQWNPPPPQPEAAVAEPPPAPTAEA</sequence>
<comment type="caution">
    <text evidence="3">The sequence shown here is derived from an EMBL/GenBank/DDBJ whole genome shotgun (WGS) entry which is preliminary data.</text>
</comment>
<accession>A0A843WYW5</accession>
<gene>
    <name evidence="3" type="ORF">Taro_042111</name>
</gene>
<dbReference type="OrthoDB" id="4983at2759"/>
<dbReference type="InterPro" id="IPR002634">
    <property type="entry name" value="BolA"/>
</dbReference>
<comment type="similarity">
    <text evidence="1">Belongs to the BolA/IbaG family.</text>
</comment>
<dbReference type="Proteomes" id="UP000652761">
    <property type="component" value="Unassembled WGS sequence"/>
</dbReference>
<evidence type="ECO:0000313" key="4">
    <source>
        <dbReference type="Proteomes" id="UP000652761"/>
    </source>
</evidence>
<organism evidence="3 4">
    <name type="scientific">Colocasia esculenta</name>
    <name type="common">Wild taro</name>
    <name type="synonym">Arum esculentum</name>
    <dbReference type="NCBI Taxonomy" id="4460"/>
    <lineage>
        <taxon>Eukaryota</taxon>
        <taxon>Viridiplantae</taxon>
        <taxon>Streptophyta</taxon>
        <taxon>Embryophyta</taxon>
        <taxon>Tracheophyta</taxon>
        <taxon>Spermatophyta</taxon>
        <taxon>Magnoliopsida</taxon>
        <taxon>Liliopsida</taxon>
        <taxon>Araceae</taxon>
        <taxon>Aroideae</taxon>
        <taxon>Colocasieae</taxon>
        <taxon>Colocasia</taxon>
    </lineage>
</organism>
<dbReference type="GO" id="GO:0005634">
    <property type="term" value="C:nucleus"/>
    <property type="evidence" value="ECO:0007669"/>
    <property type="project" value="TreeGrafter"/>
</dbReference>
<dbReference type="PANTHER" id="PTHR12735:SF27">
    <property type="entry name" value="BOLA-LIKE PROTEIN 2"/>
    <property type="match status" value="1"/>
</dbReference>
<dbReference type="GO" id="GO:0051604">
    <property type="term" value="P:protein maturation"/>
    <property type="evidence" value="ECO:0007669"/>
    <property type="project" value="InterPro"/>
</dbReference>
<dbReference type="SUPFAM" id="SSF82657">
    <property type="entry name" value="BolA-like"/>
    <property type="match status" value="1"/>
</dbReference>
<dbReference type="Pfam" id="PF01722">
    <property type="entry name" value="BolA"/>
    <property type="match status" value="1"/>
</dbReference>
<evidence type="ECO:0000256" key="2">
    <source>
        <dbReference type="SAM" id="MobiDB-lite"/>
    </source>
</evidence>
<dbReference type="InterPro" id="IPR036065">
    <property type="entry name" value="BolA-like_sf"/>
</dbReference>
<dbReference type="Gene3D" id="3.30.300.90">
    <property type="entry name" value="BolA-like"/>
    <property type="match status" value="1"/>
</dbReference>
<dbReference type="InterPro" id="IPR045115">
    <property type="entry name" value="BOL2"/>
</dbReference>
<evidence type="ECO:0000313" key="3">
    <source>
        <dbReference type="EMBL" id="MQM09244.1"/>
    </source>
</evidence>
<protein>
    <submittedName>
        <fullName evidence="3">Uncharacterized protein</fullName>
    </submittedName>
</protein>
<dbReference type="EMBL" id="NMUH01004327">
    <property type="protein sequence ID" value="MQM09244.1"/>
    <property type="molecule type" value="Genomic_DNA"/>
</dbReference>
<dbReference type="GO" id="GO:0051537">
    <property type="term" value="F:2 iron, 2 sulfur cluster binding"/>
    <property type="evidence" value="ECO:0007669"/>
    <property type="project" value="InterPro"/>
</dbReference>
<name>A0A843WYW5_COLES</name>
<keyword evidence="4" id="KW-1185">Reference proteome</keyword>
<feature type="region of interest" description="Disordered" evidence="2">
    <location>
        <begin position="112"/>
        <end position="139"/>
    </location>
</feature>
<dbReference type="PANTHER" id="PTHR12735">
    <property type="entry name" value="BOLA-LIKE PROTEIN-RELATED"/>
    <property type="match status" value="1"/>
</dbReference>
<feature type="compositionally biased region" description="Pro residues" evidence="2">
    <location>
        <begin position="117"/>
        <end position="139"/>
    </location>
</feature>
<dbReference type="GO" id="GO:0006879">
    <property type="term" value="P:intracellular iron ion homeostasis"/>
    <property type="evidence" value="ECO:0007669"/>
    <property type="project" value="InterPro"/>
</dbReference>
<proteinExistence type="inferred from homology"/>
<dbReference type="GO" id="GO:0005829">
    <property type="term" value="C:cytosol"/>
    <property type="evidence" value="ECO:0007669"/>
    <property type="project" value="TreeGrafter"/>
</dbReference>
<reference evidence="3" key="1">
    <citation type="submission" date="2017-07" db="EMBL/GenBank/DDBJ databases">
        <title>Taro Niue Genome Assembly and Annotation.</title>
        <authorList>
            <person name="Atibalentja N."/>
            <person name="Keating K."/>
            <person name="Fields C.J."/>
        </authorList>
    </citation>
    <scope>NUCLEOTIDE SEQUENCE</scope>
    <source>
        <strain evidence="3">Niue_2</strain>
        <tissue evidence="3">Leaf</tissue>
    </source>
</reference>
<evidence type="ECO:0000256" key="1">
    <source>
        <dbReference type="RuleBase" id="RU003860"/>
    </source>
</evidence>